<accession>A0ABD5NDZ3</accession>
<name>A0ABD5NDZ3_9EURY</name>
<dbReference type="RefSeq" id="WP_232571523.1">
    <property type="nucleotide sequence ID" value="NZ_CP089466.1"/>
</dbReference>
<evidence type="ECO:0000256" key="2">
    <source>
        <dbReference type="SAM" id="MobiDB-lite"/>
    </source>
</evidence>
<keyword evidence="1" id="KW-0732">Signal</keyword>
<dbReference type="SUPFAM" id="SSF53850">
    <property type="entry name" value="Periplasmic binding protein-like II"/>
    <property type="match status" value="1"/>
</dbReference>
<reference evidence="3 4" key="1">
    <citation type="journal article" date="2019" name="Int. J. Syst. Evol. Microbiol.">
        <title>The Global Catalogue of Microorganisms (GCM) 10K type strain sequencing project: providing services to taxonomists for standard genome sequencing and annotation.</title>
        <authorList>
            <consortium name="The Broad Institute Genomics Platform"/>
            <consortium name="The Broad Institute Genome Sequencing Center for Infectious Disease"/>
            <person name="Wu L."/>
            <person name="Ma J."/>
        </authorList>
    </citation>
    <scope>NUCLEOTIDE SEQUENCE [LARGE SCALE GENOMIC DNA]</scope>
    <source>
        <strain evidence="3 4">CGMCC 1.12562</strain>
    </source>
</reference>
<dbReference type="NCBIfam" id="TIGR01254">
    <property type="entry name" value="sfuA"/>
    <property type="match status" value="1"/>
</dbReference>
<keyword evidence="4" id="KW-1185">Reference proteome</keyword>
<dbReference type="InterPro" id="IPR006311">
    <property type="entry name" value="TAT_signal"/>
</dbReference>
<dbReference type="EMBL" id="JBHRWN010000002">
    <property type="protein sequence ID" value="MFC3477350.1"/>
    <property type="molecule type" value="Genomic_DNA"/>
</dbReference>
<dbReference type="PANTHER" id="PTHR30006:SF2">
    <property type="entry name" value="ABC TRANSPORTER SUBSTRATE-BINDING PROTEIN"/>
    <property type="match status" value="1"/>
</dbReference>
<evidence type="ECO:0000313" key="3">
    <source>
        <dbReference type="EMBL" id="MFC3477350.1"/>
    </source>
</evidence>
<dbReference type="PANTHER" id="PTHR30006">
    <property type="entry name" value="THIAMINE-BINDING PERIPLASMIC PROTEIN-RELATED"/>
    <property type="match status" value="1"/>
</dbReference>
<feature type="region of interest" description="Disordered" evidence="2">
    <location>
        <begin position="22"/>
        <end position="54"/>
    </location>
</feature>
<dbReference type="PROSITE" id="PS51257">
    <property type="entry name" value="PROKAR_LIPOPROTEIN"/>
    <property type="match status" value="1"/>
</dbReference>
<protein>
    <submittedName>
        <fullName evidence="3">Thiamine ABC transporter substrate binding subunit</fullName>
    </submittedName>
</protein>
<dbReference type="InterPro" id="IPR005948">
    <property type="entry name" value="ThiB-like"/>
</dbReference>
<evidence type="ECO:0000256" key="1">
    <source>
        <dbReference type="ARBA" id="ARBA00022729"/>
    </source>
</evidence>
<comment type="caution">
    <text evidence="3">The sequence shown here is derived from an EMBL/GenBank/DDBJ whole genome shotgun (WGS) entry which is preliminary data.</text>
</comment>
<dbReference type="InterPro" id="IPR006059">
    <property type="entry name" value="SBP"/>
</dbReference>
<dbReference type="Pfam" id="PF13416">
    <property type="entry name" value="SBP_bac_8"/>
    <property type="match status" value="1"/>
</dbReference>
<dbReference type="Gene3D" id="3.40.190.10">
    <property type="entry name" value="Periplasmic binding protein-like II"/>
    <property type="match status" value="2"/>
</dbReference>
<gene>
    <name evidence="3" type="ORF">ACFOKC_06385</name>
</gene>
<evidence type="ECO:0000313" key="4">
    <source>
        <dbReference type="Proteomes" id="UP001595660"/>
    </source>
</evidence>
<dbReference type="GeneID" id="69116725"/>
<dbReference type="Proteomes" id="UP001595660">
    <property type="component" value="Unassembled WGS sequence"/>
</dbReference>
<organism evidence="3 4">
    <name type="scientific">Halobacterium litoreum</name>
    <dbReference type="NCBI Taxonomy" id="2039234"/>
    <lineage>
        <taxon>Archaea</taxon>
        <taxon>Methanobacteriati</taxon>
        <taxon>Methanobacteriota</taxon>
        <taxon>Stenosarchaea group</taxon>
        <taxon>Halobacteria</taxon>
        <taxon>Halobacteriales</taxon>
        <taxon>Halobacteriaceae</taxon>
        <taxon>Halobacterium</taxon>
    </lineage>
</organism>
<proteinExistence type="predicted"/>
<sequence length="376" mass="41120">MTSRRRFLAGVGSAAALGLAGCVETSSTEDSTTSTTESTTEGTTSGTTSSAASTQTLKVGTTQSYVDAVSTSAGDWVKREFEAEHDAKLEWVVRENEINDFIQRRQRGVDLGADMYVGVTPTDLVRADETLDASLFESFDTDRVPNAGDIEDAYRFDPEQRILPTGSSYVCIVYDEGEVEEPTTLDDLTKDAWSNGLLLPNPQNTVTGLSFLLWTVEAFGEDGYLDYWDRLVDNGLRTTGSWNAAYSAYSSQEAPMVMSYSTDQVYAAQSDADMSRHQIAFPNDQGYAYVSGVARFAGSDNPDLAHTFADFLLDAETQQTTAVKNVGIPVVSDASLPEDMQQYAHVPEEKLQFGYETLKNNAGDWRETVARKIASQ</sequence>
<dbReference type="AlphaFoldDB" id="A0ABD5NDZ3"/>
<dbReference type="PROSITE" id="PS51318">
    <property type="entry name" value="TAT"/>
    <property type="match status" value="1"/>
</dbReference>